<dbReference type="Pfam" id="PF01344">
    <property type="entry name" value="Kelch_1"/>
    <property type="match status" value="1"/>
</dbReference>
<feature type="compositionally biased region" description="Low complexity" evidence="3">
    <location>
        <begin position="393"/>
        <end position="416"/>
    </location>
</feature>
<dbReference type="SUPFAM" id="SSF54695">
    <property type="entry name" value="POZ domain"/>
    <property type="match status" value="2"/>
</dbReference>
<evidence type="ECO:0000259" key="4">
    <source>
        <dbReference type="PROSITE" id="PS50097"/>
    </source>
</evidence>
<accession>A0AAV7ZUK0</accession>
<dbReference type="PANTHER" id="PTHR46093:SF18">
    <property type="entry name" value="FIBRONECTIN TYPE-III DOMAIN-CONTAINING PROTEIN"/>
    <property type="match status" value="1"/>
</dbReference>
<dbReference type="Pfam" id="PF00651">
    <property type="entry name" value="BTB"/>
    <property type="match status" value="1"/>
</dbReference>
<dbReference type="Gene3D" id="3.30.710.10">
    <property type="entry name" value="Potassium Channel Kv1.1, Chain A"/>
    <property type="match status" value="2"/>
</dbReference>
<sequence length="1068" mass="124520">MYHKWCWLKTEWPEGHTKLGSLNYNSLVVYKTSLYLFGGFGENGSGLTNLWCLKNHVWGILKTSGKTPSPRYKHRACVASDRMWIFGGCQMGNKQLGDFYLYEFSTNKWKRIKSKGTMPCARFSHTLTTYDENRIILHGGVGPKKIPLNDLWIYTISENRWVEYLPEQEQPQPIPRHLHTTVVMNKELFVFGGTNGKTRLNTLSKCEFLENTVHWSNLAPYGNVPTSRRDHSAVAYQNKMFIFGGYRNESLNELWMYEYYTNSWTRLSNYGEVPCARHHHSAIVIDDTMYIYGGWIDPSVLYDLHTLNISGDIVTTIQFNKLKEGCNEMYENQEFCDLEIKTKDENIRIHDCVMKARTGLFGNYYYSRNKNEKTNFQFNSKTNKRNKLIRTQSLDSSSSSSSSSSSYLSSSSSSSSITTLPEPFSTTNNTNTNINITNREENSNEENIITQLNGQTLTIEKNNSIQNKESEDKKLLNNEPILFTIFDDLKKLKLTKKTPIEILNEYTKNESSHIIKAIISFIYTGEFDKELLFSKINKKIKKFQKKKKSKIIINKNNNDNTKETQNLNGNFFNNINNNNNINNIKTTLEKKYDYNLKGNKIPKQFLTRSLENYERLNILICALKIVEVLDIKRLLQIIQTEIEMRIHADTLITILVLMYQKKVNCLNFRAYLFNRLRRYRESVSNSIDNYINSRKLLVDMLKAVCGKSNLPCDYNKNRYPAIVSDYQFLFDTEVKYFNYKKNKNNNNICIDLKNKNKLIEKESEKLLFENNLNGKEKEKEKGTGIRTEKEKEKEKGKYKEKEVGGEKVTGKGIEKEKEKRKDKEKENYKEKEKEKEKGKGKEKENENENENKKGKGKEKRGKKCNEKDKEIYLEKEKPIELINSDLEDNLESNQKINNVKNDFIIKCFDGEIHLHKPILLAHSELIKTAVQTLIGKKNENEIITEFFDKSNRSTESLYCLIRFIYTGKFDHILNNFKIAYELLGASAYYQLKDDSLDHVCSCVLKNSINQENVLYLLNKAENLQIIELRDYAMKFTLLHSKSVLTKENLKKITDVDLLRELLSSKLDD</sequence>
<dbReference type="InterPro" id="IPR015915">
    <property type="entry name" value="Kelch-typ_b-propeller"/>
</dbReference>
<dbReference type="InterPro" id="IPR000210">
    <property type="entry name" value="BTB/POZ_dom"/>
</dbReference>
<dbReference type="Pfam" id="PF24681">
    <property type="entry name" value="Kelch_KLHDC2_KLHL20_DRC7"/>
    <property type="match status" value="1"/>
</dbReference>
<name>A0AAV7ZUK0_9EUKA</name>
<dbReference type="PANTHER" id="PTHR46093">
    <property type="entry name" value="ACYL-COA-BINDING DOMAIN-CONTAINING PROTEIN 5"/>
    <property type="match status" value="1"/>
</dbReference>
<evidence type="ECO:0000313" key="6">
    <source>
        <dbReference type="Proteomes" id="UP001146793"/>
    </source>
</evidence>
<feature type="compositionally biased region" description="Low complexity" evidence="3">
    <location>
        <begin position="426"/>
        <end position="437"/>
    </location>
</feature>
<feature type="domain" description="BTB" evidence="4">
    <location>
        <begin position="901"/>
        <end position="970"/>
    </location>
</feature>
<evidence type="ECO:0000256" key="1">
    <source>
        <dbReference type="ARBA" id="ARBA00022441"/>
    </source>
</evidence>
<dbReference type="PROSITE" id="PS50097">
    <property type="entry name" value="BTB"/>
    <property type="match status" value="1"/>
</dbReference>
<dbReference type="EMBL" id="JANTQA010000023">
    <property type="protein sequence ID" value="KAJ3444786.1"/>
    <property type="molecule type" value="Genomic_DNA"/>
</dbReference>
<keyword evidence="2" id="KW-0677">Repeat</keyword>
<feature type="region of interest" description="Disordered" evidence="3">
    <location>
        <begin position="776"/>
        <end position="862"/>
    </location>
</feature>
<dbReference type="SMART" id="SM00612">
    <property type="entry name" value="Kelch"/>
    <property type="match status" value="4"/>
</dbReference>
<dbReference type="SUPFAM" id="SSF117281">
    <property type="entry name" value="Kelch motif"/>
    <property type="match status" value="1"/>
</dbReference>
<evidence type="ECO:0000313" key="5">
    <source>
        <dbReference type="EMBL" id="KAJ3444786.1"/>
    </source>
</evidence>
<dbReference type="InterPro" id="IPR011333">
    <property type="entry name" value="SKP1/BTB/POZ_sf"/>
</dbReference>
<proteinExistence type="predicted"/>
<dbReference type="CDD" id="cd14733">
    <property type="entry name" value="BACK"/>
    <property type="match status" value="1"/>
</dbReference>
<dbReference type="InterPro" id="IPR006652">
    <property type="entry name" value="Kelch_1"/>
</dbReference>
<dbReference type="CDD" id="cd18186">
    <property type="entry name" value="BTB_POZ_ZBTB_KLHL-like"/>
    <property type="match status" value="1"/>
</dbReference>
<dbReference type="Proteomes" id="UP001146793">
    <property type="component" value="Unassembled WGS sequence"/>
</dbReference>
<organism evidence="5 6">
    <name type="scientific">Anaeramoeba flamelloides</name>
    <dbReference type="NCBI Taxonomy" id="1746091"/>
    <lineage>
        <taxon>Eukaryota</taxon>
        <taxon>Metamonada</taxon>
        <taxon>Anaeramoebidae</taxon>
        <taxon>Anaeramoeba</taxon>
    </lineage>
</organism>
<feature type="compositionally biased region" description="Basic and acidic residues" evidence="3">
    <location>
        <begin position="776"/>
        <end position="853"/>
    </location>
</feature>
<gene>
    <name evidence="5" type="ORF">M0812_10647</name>
</gene>
<comment type="caution">
    <text evidence="5">The sequence shown here is derived from an EMBL/GenBank/DDBJ whole genome shotgun (WGS) entry which is preliminary data.</text>
</comment>
<reference evidence="5" key="1">
    <citation type="submission" date="2022-08" db="EMBL/GenBank/DDBJ databases">
        <title>Novel sulphate-reducing endosymbionts in the free-living metamonad Anaeramoeba.</title>
        <authorList>
            <person name="Jerlstrom-Hultqvist J."/>
            <person name="Cepicka I."/>
            <person name="Gallot-Lavallee L."/>
            <person name="Salas-Leiva D."/>
            <person name="Curtis B.A."/>
            <person name="Zahonova K."/>
            <person name="Pipaliya S."/>
            <person name="Dacks J."/>
            <person name="Roger A.J."/>
        </authorList>
    </citation>
    <scope>NUCLEOTIDE SEQUENCE</scope>
    <source>
        <strain evidence="5">Busselton2</strain>
    </source>
</reference>
<dbReference type="AlphaFoldDB" id="A0AAV7ZUK0"/>
<feature type="region of interest" description="Disordered" evidence="3">
    <location>
        <begin position="390"/>
        <end position="446"/>
    </location>
</feature>
<protein>
    <submittedName>
        <fullName evidence="5">Leucine-zipper-like transcriptional regulator</fullName>
    </submittedName>
</protein>
<evidence type="ECO:0000256" key="3">
    <source>
        <dbReference type="SAM" id="MobiDB-lite"/>
    </source>
</evidence>
<dbReference type="Gene3D" id="2.120.10.80">
    <property type="entry name" value="Kelch-type beta propeller"/>
    <property type="match status" value="2"/>
</dbReference>
<keyword evidence="1" id="KW-0880">Kelch repeat</keyword>
<evidence type="ECO:0000256" key="2">
    <source>
        <dbReference type="ARBA" id="ARBA00022737"/>
    </source>
</evidence>